<accession>A0AAP0J086</accession>
<feature type="compositionally biased region" description="Basic and acidic residues" evidence="1">
    <location>
        <begin position="94"/>
        <end position="111"/>
    </location>
</feature>
<gene>
    <name evidence="2" type="ORF">Scep_014048</name>
</gene>
<dbReference type="PANTHER" id="PTHR36893">
    <property type="entry name" value="OS01G0275950 PROTEIN"/>
    <property type="match status" value="1"/>
</dbReference>
<dbReference type="Proteomes" id="UP001419268">
    <property type="component" value="Unassembled WGS sequence"/>
</dbReference>
<evidence type="ECO:0000313" key="2">
    <source>
        <dbReference type="EMBL" id="KAK9125202.1"/>
    </source>
</evidence>
<keyword evidence="3" id="KW-1185">Reference proteome</keyword>
<sequence length="860" mass="96668">MGWVVTVVVVVVVVVVWAVFLGFVEALKNLGQGFLDGVTSGGDLGGEQNDQVFEQKTDKFWKFDEQSNSWVEVDLPFDLLSCVNGNCTKVGRIEKSEKKEESTEQGEDSKGKGGLGANGAVLNESSDMVLQRRKRNSLTRMSDTSIWVTGESGSIYERFWNGLNWVIAPHDLPISEGAAVSIFFVNRTILALSEVGNLYQLQLTENSQPVWVELMPEFKSNADNKEWKARSRVHIKNGVTSYDGERVYFSTINGSLLELNEVEPPRWIDHGRPPGGNVVAIADPATIRRDVVFTVSSAGDLYEFDRNSKPSWKKHIWREESIKETSLAPSKACILHGLVGAHSISLFLLTKDELNDKMFSLFFTTATGSVFQYRLLKQSGATKSKEIQDPWVNHTHPPKAKAARDIPGLQFQNGRIMFALDDGRVAELHLSGIGGEGTGPTHPNNVRRKASNNYEWSVLDAPETEGWNAEYCTEERGPFNCIAGMKDEPSGLDSSRPTTRRKVGKNQESYLEPSAPDGILDKPLDQDNSLENGIFHMRVMAAGRSFFLVTEDGLTFEYIYAENIWLWLRHEHVTIMKGVLGNYNGSLFLVDTHGNLLIRERNDNELEWINCTAMRKGRQVISGPPWDGIPGKAQKVTTEDAIFFISKHGRLVQFTVFMRKFKWKDCRNPPNTRIACIVDQELFRDNIVFVMGRNGRLYQYNKVTELWHEHYQSPHLVLSRLPGTALRLSSISLSGSIFMVAEDGGLVEYHWDTLDGWRWVEHGTPDRSVSLVGAPGPSPESNQLFMIGSDGEVYLRYLDRRTWRWKSFGCPQLENMLGKDHRSMASENGNNKICVDIEMNGSPCKSCDSKVSSKIILILL</sequence>
<evidence type="ECO:0000256" key="1">
    <source>
        <dbReference type="SAM" id="MobiDB-lite"/>
    </source>
</evidence>
<proteinExistence type="predicted"/>
<evidence type="ECO:0000313" key="3">
    <source>
        <dbReference type="Proteomes" id="UP001419268"/>
    </source>
</evidence>
<dbReference type="SUPFAM" id="SSF89372">
    <property type="entry name" value="Fucose-specific lectin"/>
    <property type="match status" value="2"/>
</dbReference>
<feature type="region of interest" description="Disordered" evidence="1">
    <location>
        <begin position="94"/>
        <end position="119"/>
    </location>
</feature>
<dbReference type="EMBL" id="JBBNAG010000006">
    <property type="protein sequence ID" value="KAK9125202.1"/>
    <property type="molecule type" value="Genomic_DNA"/>
</dbReference>
<comment type="caution">
    <text evidence="2">The sequence shown here is derived from an EMBL/GenBank/DDBJ whole genome shotgun (WGS) entry which is preliminary data.</text>
</comment>
<dbReference type="AlphaFoldDB" id="A0AAP0J086"/>
<protein>
    <submittedName>
        <fullName evidence="2">Uncharacterized protein</fullName>
    </submittedName>
</protein>
<name>A0AAP0J086_9MAGN</name>
<dbReference type="Gene3D" id="2.120.10.70">
    <property type="entry name" value="Fucose-specific lectin"/>
    <property type="match status" value="1"/>
</dbReference>
<reference evidence="2 3" key="1">
    <citation type="submission" date="2024-01" db="EMBL/GenBank/DDBJ databases">
        <title>Genome assemblies of Stephania.</title>
        <authorList>
            <person name="Yang L."/>
        </authorList>
    </citation>
    <scope>NUCLEOTIDE SEQUENCE [LARGE SCALE GENOMIC DNA]</scope>
    <source>
        <strain evidence="2">JXDWG</strain>
        <tissue evidence="2">Leaf</tissue>
    </source>
</reference>
<feature type="region of interest" description="Disordered" evidence="1">
    <location>
        <begin position="486"/>
        <end position="522"/>
    </location>
</feature>
<dbReference type="PANTHER" id="PTHR36893:SF1">
    <property type="entry name" value="BULB-TYPE LECTIN DOMAIN-CONTAINING PROTEIN"/>
    <property type="match status" value="1"/>
</dbReference>
<organism evidence="2 3">
    <name type="scientific">Stephania cephalantha</name>
    <dbReference type="NCBI Taxonomy" id="152367"/>
    <lineage>
        <taxon>Eukaryota</taxon>
        <taxon>Viridiplantae</taxon>
        <taxon>Streptophyta</taxon>
        <taxon>Embryophyta</taxon>
        <taxon>Tracheophyta</taxon>
        <taxon>Spermatophyta</taxon>
        <taxon>Magnoliopsida</taxon>
        <taxon>Ranunculales</taxon>
        <taxon>Menispermaceae</taxon>
        <taxon>Menispermoideae</taxon>
        <taxon>Cissampelideae</taxon>
        <taxon>Stephania</taxon>
    </lineage>
</organism>